<dbReference type="PANTHER" id="PTHR34883:SF15">
    <property type="entry name" value="EXTRACELLULAR SERINE-RICH PROTEIN"/>
    <property type="match status" value="1"/>
</dbReference>
<dbReference type="EMBL" id="MU129044">
    <property type="protein sequence ID" value="KAF9509073.1"/>
    <property type="molecule type" value="Genomic_DNA"/>
</dbReference>
<keyword evidence="2" id="KW-0732">Signal</keyword>
<evidence type="ECO:0000313" key="4">
    <source>
        <dbReference type="Proteomes" id="UP000886523"/>
    </source>
</evidence>
<dbReference type="OrthoDB" id="1921208at2759"/>
<feature type="chain" id="PRO_5040278526" description="Cupredoxin" evidence="2">
    <location>
        <begin position="19"/>
        <end position="206"/>
    </location>
</feature>
<feature type="signal peptide" evidence="2">
    <location>
        <begin position="1"/>
        <end position="18"/>
    </location>
</feature>
<evidence type="ECO:0000313" key="3">
    <source>
        <dbReference type="EMBL" id="KAF9509073.1"/>
    </source>
</evidence>
<dbReference type="PANTHER" id="PTHR34883">
    <property type="entry name" value="SERINE-RICH PROTEIN, PUTATIVE-RELATED-RELATED"/>
    <property type="match status" value="1"/>
</dbReference>
<dbReference type="CDD" id="cd00920">
    <property type="entry name" value="Cupredoxin"/>
    <property type="match status" value="1"/>
</dbReference>
<organism evidence="3 4">
    <name type="scientific">Hydnum rufescens UP504</name>
    <dbReference type="NCBI Taxonomy" id="1448309"/>
    <lineage>
        <taxon>Eukaryota</taxon>
        <taxon>Fungi</taxon>
        <taxon>Dikarya</taxon>
        <taxon>Basidiomycota</taxon>
        <taxon>Agaricomycotina</taxon>
        <taxon>Agaricomycetes</taxon>
        <taxon>Cantharellales</taxon>
        <taxon>Hydnaceae</taxon>
        <taxon>Hydnum</taxon>
    </lineage>
</organism>
<sequence>MIFSYIVAGLASVGASRAATVNITVGANNSISFYPPSVNASVGDTILFTFMSDNHSVISSTFTYPCFPSGNISSPFFPVTARSMRAYTFRFVVNSTAPIWLHCAQLDYCQSGMVAAVNAPSTGNTFSLYQQIAQGKAPAPSSSSSGYPDTYGPPSSEAPNPYGPPSSQALYSLTSPHPSGSGPLLQPQLNRVGPHSPEISWASLRL</sequence>
<reference evidence="3" key="1">
    <citation type="journal article" date="2020" name="Nat. Commun.">
        <title>Large-scale genome sequencing of mycorrhizal fungi provides insights into the early evolution of symbiotic traits.</title>
        <authorList>
            <person name="Miyauchi S."/>
            <person name="Kiss E."/>
            <person name="Kuo A."/>
            <person name="Drula E."/>
            <person name="Kohler A."/>
            <person name="Sanchez-Garcia M."/>
            <person name="Morin E."/>
            <person name="Andreopoulos B."/>
            <person name="Barry K.W."/>
            <person name="Bonito G."/>
            <person name="Buee M."/>
            <person name="Carver A."/>
            <person name="Chen C."/>
            <person name="Cichocki N."/>
            <person name="Clum A."/>
            <person name="Culley D."/>
            <person name="Crous P.W."/>
            <person name="Fauchery L."/>
            <person name="Girlanda M."/>
            <person name="Hayes R.D."/>
            <person name="Keri Z."/>
            <person name="LaButti K."/>
            <person name="Lipzen A."/>
            <person name="Lombard V."/>
            <person name="Magnuson J."/>
            <person name="Maillard F."/>
            <person name="Murat C."/>
            <person name="Nolan M."/>
            <person name="Ohm R.A."/>
            <person name="Pangilinan J."/>
            <person name="Pereira M.F."/>
            <person name="Perotto S."/>
            <person name="Peter M."/>
            <person name="Pfister S."/>
            <person name="Riley R."/>
            <person name="Sitrit Y."/>
            <person name="Stielow J.B."/>
            <person name="Szollosi G."/>
            <person name="Zifcakova L."/>
            <person name="Stursova M."/>
            <person name="Spatafora J.W."/>
            <person name="Tedersoo L."/>
            <person name="Vaario L.M."/>
            <person name="Yamada A."/>
            <person name="Yan M."/>
            <person name="Wang P."/>
            <person name="Xu J."/>
            <person name="Bruns T."/>
            <person name="Baldrian P."/>
            <person name="Vilgalys R."/>
            <person name="Dunand C."/>
            <person name="Henrissat B."/>
            <person name="Grigoriev I.V."/>
            <person name="Hibbett D."/>
            <person name="Nagy L.G."/>
            <person name="Martin F.M."/>
        </authorList>
    </citation>
    <scope>NUCLEOTIDE SEQUENCE</scope>
    <source>
        <strain evidence="3">UP504</strain>
    </source>
</reference>
<dbReference type="InterPro" id="IPR052953">
    <property type="entry name" value="Ser-rich/MCO-related"/>
</dbReference>
<dbReference type="Gene3D" id="2.60.40.420">
    <property type="entry name" value="Cupredoxins - blue copper proteins"/>
    <property type="match status" value="1"/>
</dbReference>
<comment type="caution">
    <text evidence="3">The sequence shown here is derived from an EMBL/GenBank/DDBJ whole genome shotgun (WGS) entry which is preliminary data.</text>
</comment>
<dbReference type="InterPro" id="IPR008972">
    <property type="entry name" value="Cupredoxin"/>
</dbReference>
<evidence type="ECO:0000256" key="2">
    <source>
        <dbReference type="SAM" id="SignalP"/>
    </source>
</evidence>
<accession>A0A9P6ANP2</accession>
<evidence type="ECO:0008006" key="5">
    <source>
        <dbReference type="Google" id="ProtNLM"/>
    </source>
</evidence>
<feature type="region of interest" description="Disordered" evidence="1">
    <location>
        <begin position="137"/>
        <end position="206"/>
    </location>
</feature>
<dbReference type="SUPFAM" id="SSF49503">
    <property type="entry name" value="Cupredoxins"/>
    <property type="match status" value="1"/>
</dbReference>
<evidence type="ECO:0000256" key="1">
    <source>
        <dbReference type="SAM" id="MobiDB-lite"/>
    </source>
</evidence>
<keyword evidence="4" id="KW-1185">Reference proteome</keyword>
<feature type="compositionally biased region" description="Polar residues" evidence="1">
    <location>
        <begin position="165"/>
        <end position="178"/>
    </location>
</feature>
<gene>
    <name evidence="3" type="ORF">BS47DRAFT_1332407</name>
</gene>
<name>A0A9P6ANP2_9AGAM</name>
<dbReference type="Proteomes" id="UP000886523">
    <property type="component" value="Unassembled WGS sequence"/>
</dbReference>
<proteinExistence type="predicted"/>
<feature type="compositionally biased region" description="Low complexity" evidence="1">
    <location>
        <begin position="137"/>
        <end position="155"/>
    </location>
</feature>
<dbReference type="AlphaFoldDB" id="A0A9P6ANP2"/>
<protein>
    <recommendedName>
        <fullName evidence="5">Cupredoxin</fullName>
    </recommendedName>
</protein>